<proteinExistence type="predicted"/>
<dbReference type="InterPro" id="IPR014710">
    <property type="entry name" value="RmlC-like_jellyroll"/>
</dbReference>
<evidence type="ECO:0000313" key="3">
    <source>
        <dbReference type="Proteomes" id="UP000078576"/>
    </source>
</evidence>
<dbReference type="Proteomes" id="UP000078576">
    <property type="component" value="Unassembled WGS sequence"/>
</dbReference>
<dbReference type="Pfam" id="PF00190">
    <property type="entry name" value="Cupin_1"/>
    <property type="match status" value="1"/>
</dbReference>
<dbReference type="PANTHER" id="PTHR36448:SF3">
    <property type="entry name" value="CUPIN TYPE-2 DOMAIN-CONTAINING PROTEIN"/>
    <property type="match status" value="1"/>
</dbReference>
<dbReference type="InterPro" id="IPR006045">
    <property type="entry name" value="Cupin_1"/>
</dbReference>
<dbReference type="Gene3D" id="2.60.120.10">
    <property type="entry name" value="Jelly Rolls"/>
    <property type="match status" value="1"/>
</dbReference>
<organism evidence="2 3">
    <name type="scientific">Cytospora mali</name>
    <name type="common">Apple Valsa canker fungus</name>
    <name type="synonym">Valsa mali</name>
    <dbReference type="NCBI Taxonomy" id="578113"/>
    <lineage>
        <taxon>Eukaryota</taxon>
        <taxon>Fungi</taxon>
        <taxon>Dikarya</taxon>
        <taxon>Ascomycota</taxon>
        <taxon>Pezizomycotina</taxon>
        <taxon>Sordariomycetes</taxon>
        <taxon>Sordariomycetidae</taxon>
        <taxon>Diaporthales</taxon>
        <taxon>Cytosporaceae</taxon>
        <taxon>Cytospora</taxon>
    </lineage>
</organism>
<dbReference type="OrthoDB" id="2446447at2759"/>
<gene>
    <name evidence="2" type="ORF">VP1G_04512</name>
</gene>
<evidence type="ECO:0000313" key="2">
    <source>
        <dbReference type="EMBL" id="KUI57195.1"/>
    </source>
</evidence>
<feature type="domain" description="Cupin type-1" evidence="1">
    <location>
        <begin position="66"/>
        <end position="130"/>
    </location>
</feature>
<sequence length="218" mass="23586">MVEVEVKKYILPPTPLIPNSPLPVLHYPNFLSSPSSRNPARVHDLFSTNGWQVQWIHRYGTTQRSHYHSAAHEGMAVLSGEATIRFGIADKPDADLEESTHGKGREDGGVEVRAKAGDVFILPAGVAHKTFDTEPVGEPQLLTPGDGHHVAGEDVAKTLEGIKLSGFTMIGAYPEGGEWDFAVGGEHEGRFEEVWSVPKPGRDPVLGLDPAGLTGLWN</sequence>
<name>A0A194UZU1_CYTMA</name>
<reference evidence="3" key="1">
    <citation type="submission" date="2014-12" db="EMBL/GenBank/DDBJ databases">
        <title>Genome Sequence of Valsa Canker Pathogens Uncovers a Specific Adaption of Colonization on Woody Bark.</title>
        <authorList>
            <person name="Yin Z."/>
            <person name="Liu H."/>
            <person name="Gao X."/>
            <person name="Li Z."/>
            <person name="Song N."/>
            <person name="Ke X."/>
            <person name="Dai Q."/>
            <person name="Wu Y."/>
            <person name="Sun Y."/>
            <person name="Xu J.-R."/>
            <person name="Kang Z.K."/>
            <person name="Wang L."/>
            <person name="Huang L."/>
        </authorList>
    </citation>
    <scope>NUCLEOTIDE SEQUENCE [LARGE SCALE GENOMIC DNA]</scope>
    <source>
        <strain evidence="3">SXYL134</strain>
    </source>
</reference>
<dbReference type="CDD" id="cd02219">
    <property type="entry name" value="cupin_YjlB-like"/>
    <property type="match status" value="1"/>
</dbReference>
<protein>
    <submittedName>
        <fullName evidence="2">Uncharacterized protein YjlB</fullName>
    </submittedName>
</protein>
<keyword evidence="3" id="KW-1185">Reference proteome</keyword>
<dbReference type="EMBL" id="KN714697">
    <property type="protein sequence ID" value="KUI57195.1"/>
    <property type="molecule type" value="Genomic_DNA"/>
</dbReference>
<dbReference type="InterPro" id="IPR047121">
    <property type="entry name" value="YjiB-like"/>
</dbReference>
<evidence type="ECO:0000259" key="1">
    <source>
        <dbReference type="Pfam" id="PF00190"/>
    </source>
</evidence>
<dbReference type="SUPFAM" id="SSF51182">
    <property type="entry name" value="RmlC-like cupins"/>
    <property type="match status" value="1"/>
</dbReference>
<dbReference type="PANTHER" id="PTHR36448">
    <property type="entry name" value="BLR7373 PROTEIN"/>
    <property type="match status" value="1"/>
</dbReference>
<accession>A0A194UZU1</accession>
<dbReference type="InterPro" id="IPR011051">
    <property type="entry name" value="RmlC_Cupin_sf"/>
</dbReference>
<dbReference type="AlphaFoldDB" id="A0A194UZU1"/>